<dbReference type="InterPro" id="IPR000792">
    <property type="entry name" value="Tscrpt_reg_LuxR_C"/>
</dbReference>
<comment type="caution">
    <text evidence="6">The sequence shown here is derived from an EMBL/GenBank/DDBJ whole genome shotgun (WGS) entry which is preliminary data.</text>
</comment>
<feature type="transmembrane region" description="Helical" evidence="4">
    <location>
        <begin position="54"/>
        <end position="76"/>
    </location>
</feature>
<evidence type="ECO:0000256" key="2">
    <source>
        <dbReference type="ARBA" id="ARBA00023125"/>
    </source>
</evidence>
<accession>A0A645E569</accession>
<dbReference type="PRINTS" id="PR00038">
    <property type="entry name" value="HTHLUXR"/>
</dbReference>
<feature type="transmembrane region" description="Helical" evidence="4">
    <location>
        <begin position="20"/>
        <end position="42"/>
    </location>
</feature>
<evidence type="ECO:0000256" key="4">
    <source>
        <dbReference type="SAM" id="Phobius"/>
    </source>
</evidence>
<feature type="transmembrane region" description="Helical" evidence="4">
    <location>
        <begin position="82"/>
        <end position="104"/>
    </location>
</feature>
<dbReference type="Gene3D" id="1.10.10.10">
    <property type="entry name" value="Winged helix-like DNA-binding domain superfamily/Winged helix DNA-binding domain"/>
    <property type="match status" value="1"/>
</dbReference>
<reference evidence="6" key="1">
    <citation type="submission" date="2019-08" db="EMBL/GenBank/DDBJ databases">
        <authorList>
            <person name="Kucharzyk K."/>
            <person name="Murdoch R.W."/>
            <person name="Higgins S."/>
            <person name="Loffler F."/>
        </authorList>
    </citation>
    <scope>NUCLEOTIDE SEQUENCE</scope>
</reference>
<dbReference type="SMART" id="SM00421">
    <property type="entry name" value="HTH_LUXR"/>
    <property type="match status" value="1"/>
</dbReference>
<keyword evidence="4" id="KW-1133">Transmembrane helix</keyword>
<sequence length="201" mass="22654">MIGFSFIAFILLDRSVLSYLIINTLMLGACGIYDLFWWSILGEMLDYHDNPAKILGIGLSANVLGIFIGGMLGNSIASSDTIYYNSSMLALSVVLITLIMLPLLHKHLSMLLKNHVFLMTLYEMAPSKQKDTIESFSMIGNLTERESEITALLLKGRTYKMIANEVYLSENTVKTHIKNIYSKFNVQSKVELINLLMEKEN</sequence>
<dbReference type="PANTHER" id="PTHR44688">
    <property type="entry name" value="DNA-BINDING TRANSCRIPTIONAL ACTIVATOR DEVR_DOSR"/>
    <property type="match status" value="1"/>
</dbReference>
<evidence type="ECO:0000256" key="3">
    <source>
        <dbReference type="ARBA" id="ARBA00023163"/>
    </source>
</evidence>
<protein>
    <recommendedName>
        <fullName evidence="5">HTH luxR-type domain-containing protein</fullName>
    </recommendedName>
</protein>
<proteinExistence type="predicted"/>
<dbReference type="EMBL" id="VSSQ01042181">
    <property type="protein sequence ID" value="MPM95722.1"/>
    <property type="molecule type" value="Genomic_DNA"/>
</dbReference>
<dbReference type="Pfam" id="PF00196">
    <property type="entry name" value="GerE"/>
    <property type="match status" value="1"/>
</dbReference>
<keyword evidence="4" id="KW-0472">Membrane</keyword>
<gene>
    <name evidence="6" type="ORF">SDC9_142877</name>
</gene>
<dbReference type="SUPFAM" id="SSF46894">
    <property type="entry name" value="C-terminal effector domain of the bipartite response regulators"/>
    <property type="match status" value="1"/>
</dbReference>
<dbReference type="GO" id="GO:0006355">
    <property type="term" value="P:regulation of DNA-templated transcription"/>
    <property type="evidence" value="ECO:0007669"/>
    <property type="project" value="InterPro"/>
</dbReference>
<dbReference type="PANTHER" id="PTHR44688:SF16">
    <property type="entry name" value="DNA-BINDING TRANSCRIPTIONAL ACTIVATOR DEVR_DOSR"/>
    <property type="match status" value="1"/>
</dbReference>
<evidence type="ECO:0000259" key="5">
    <source>
        <dbReference type="PROSITE" id="PS50043"/>
    </source>
</evidence>
<keyword evidence="4" id="KW-0812">Transmembrane</keyword>
<dbReference type="CDD" id="cd06170">
    <property type="entry name" value="LuxR_C_like"/>
    <property type="match status" value="1"/>
</dbReference>
<dbReference type="InterPro" id="IPR016032">
    <property type="entry name" value="Sig_transdc_resp-reg_C-effctor"/>
</dbReference>
<keyword evidence="2" id="KW-0238">DNA-binding</keyword>
<dbReference type="GO" id="GO:0003677">
    <property type="term" value="F:DNA binding"/>
    <property type="evidence" value="ECO:0007669"/>
    <property type="project" value="UniProtKB-KW"/>
</dbReference>
<keyword evidence="3" id="KW-0804">Transcription</keyword>
<feature type="domain" description="HTH luxR-type" evidence="5">
    <location>
        <begin position="135"/>
        <end position="200"/>
    </location>
</feature>
<evidence type="ECO:0000256" key="1">
    <source>
        <dbReference type="ARBA" id="ARBA00023015"/>
    </source>
</evidence>
<name>A0A645E569_9ZZZZ</name>
<dbReference type="AlphaFoldDB" id="A0A645E569"/>
<dbReference type="InterPro" id="IPR036388">
    <property type="entry name" value="WH-like_DNA-bd_sf"/>
</dbReference>
<dbReference type="PROSITE" id="PS50043">
    <property type="entry name" value="HTH_LUXR_2"/>
    <property type="match status" value="1"/>
</dbReference>
<organism evidence="6">
    <name type="scientific">bioreactor metagenome</name>
    <dbReference type="NCBI Taxonomy" id="1076179"/>
    <lineage>
        <taxon>unclassified sequences</taxon>
        <taxon>metagenomes</taxon>
        <taxon>ecological metagenomes</taxon>
    </lineage>
</organism>
<keyword evidence="1" id="KW-0805">Transcription regulation</keyword>
<dbReference type="PROSITE" id="PS00622">
    <property type="entry name" value="HTH_LUXR_1"/>
    <property type="match status" value="1"/>
</dbReference>
<evidence type="ECO:0000313" key="6">
    <source>
        <dbReference type="EMBL" id="MPM95722.1"/>
    </source>
</evidence>